<name>A0A3L8NXT2_9ACTN</name>
<protein>
    <submittedName>
        <fullName evidence="1">PqqD family protein</fullName>
    </submittedName>
</protein>
<dbReference type="OrthoDB" id="3830900at2"/>
<dbReference type="Pfam" id="PF05402">
    <property type="entry name" value="PqqD"/>
    <property type="match status" value="1"/>
</dbReference>
<dbReference type="EMBL" id="RDBE01000010">
    <property type="protein sequence ID" value="RLV47492.1"/>
    <property type="molecule type" value="Genomic_DNA"/>
</dbReference>
<reference evidence="1 2" key="1">
    <citation type="submission" date="2018-10" db="EMBL/GenBank/DDBJ databases">
        <title>Marmoricola sp. 4Q3S-7 whole genome shotgun sequence.</title>
        <authorList>
            <person name="Li F."/>
        </authorList>
    </citation>
    <scope>NUCLEOTIDE SEQUENCE [LARGE SCALE GENOMIC DNA]</scope>
    <source>
        <strain evidence="1 2">4Q3S-7</strain>
    </source>
</reference>
<accession>A0A3L8NXT2</accession>
<dbReference type="InterPro" id="IPR041881">
    <property type="entry name" value="PqqD_sf"/>
</dbReference>
<sequence length="86" mass="9200">MSQIKARSEDLSWREVDEEIVILDLASSQYFSLNGTGAVLWKVLADGADEDGLVAALTSAYDVDEAQARADVAAFVAHCQELGVLA</sequence>
<evidence type="ECO:0000313" key="1">
    <source>
        <dbReference type="EMBL" id="RLV47492.1"/>
    </source>
</evidence>
<proteinExistence type="predicted"/>
<evidence type="ECO:0000313" key="2">
    <source>
        <dbReference type="Proteomes" id="UP000281708"/>
    </source>
</evidence>
<keyword evidence="2" id="KW-1185">Reference proteome</keyword>
<organism evidence="1 2">
    <name type="scientific">Nocardioides mangrovicus</name>
    <dbReference type="NCBI Taxonomy" id="2478913"/>
    <lineage>
        <taxon>Bacteria</taxon>
        <taxon>Bacillati</taxon>
        <taxon>Actinomycetota</taxon>
        <taxon>Actinomycetes</taxon>
        <taxon>Propionibacteriales</taxon>
        <taxon>Nocardioidaceae</taxon>
        <taxon>Nocardioides</taxon>
    </lineage>
</organism>
<dbReference type="Proteomes" id="UP000281708">
    <property type="component" value="Unassembled WGS sequence"/>
</dbReference>
<dbReference type="Gene3D" id="1.10.10.1150">
    <property type="entry name" value="Coenzyme PQQ synthesis protein D (PqqD)"/>
    <property type="match status" value="1"/>
</dbReference>
<dbReference type="RefSeq" id="WP_121806996.1">
    <property type="nucleotide sequence ID" value="NZ_RDBE01000010.1"/>
</dbReference>
<gene>
    <name evidence="1" type="ORF">D9V37_15005</name>
</gene>
<dbReference type="AlphaFoldDB" id="A0A3L8NXT2"/>
<comment type="caution">
    <text evidence="1">The sequence shown here is derived from an EMBL/GenBank/DDBJ whole genome shotgun (WGS) entry which is preliminary data.</text>
</comment>
<dbReference type="InterPro" id="IPR008792">
    <property type="entry name" value="PQQD"/>
</dbReference>